<dbReference type="Pfam" id="PF20684">
    <property type="entry name" value="Fung_rhodopsin"/>
    <property type="match status" value="1"/>
</dbReference>
<gene>
    <name evidence="9 11" type="ORF">P152DRAFT_291702</name>
</gene>
<keyword evidence="4 7" id="KW-0472">Membrane</keyword>
<dbReference type="PANTHER" id="PTHR33048">
    <property type="entry name" value="PTH11-LIKE INTEGRAL MEMBRANE PROTEIN (AFU_ORTHOLOGUE AFUA_5G11245)"/>
    <property type="match status" value="1"/>
</dbReference>
<dbReference type="AlphaFoldDB" id="A0A6G1G7E9"/>
<proteinExistence type="inferred from homology"/>
<dbReference type="Proteomes" id="UP000504638">
    <property type="component" value="Unplaced"/>
</dbReference>
<evidence type="ECO:0000313" key="10">
    <source>
        <dbReference type="Proteomes" id="UP000504638"/>
    </source>
</evidence>
<dbReference type="OrthoDB" id="2496787at2759"/>
<feature type="transmembrane region" description="Helical" evidence="7">
    <location>
        <begin position="115"/>
        <end position="138"/>
    </location>
</feature>
<dbReference type="InterPro" id="IPR049326">
    <property type="entry name" value="Rhodopsin_dom_fungi"/>
</dbReference>
<evidence type="ECO:0000256" key="4">
    <source>
        <dbReference type="ARBA" id="ARBA00023136"/>
    </source>
</evidence>
<reference evidence="11" key="2">
    <citation type="submission" date="2020-04" db="EMBL/GenBank/DDBJ databases">
        <authorList>
            <consortium name="NCBI Genome Project"/>
        </authorList>
    </citation>
    <scope>NUCLEOTIDE SEQUENCE</scope>
    <source>
        <strain evidence="11">CBS 781.70</strain>
    </source>
</reference>
<protein>
    <recommendedName>
        <fullName evidence="8">Rhodopsin domain-containing protein</fullName>
    </recommendedName>
</protein>
<evidence type="ECO:0000256" key="2">
    <source>
        <dbReference type="ARBA" id="ARBA00022692"/>
    </source>
</evidence>
<accession>A0A6G1G7E9</accession>
<feature type="transmembrane region" description="Helical" evidence="7">
    <location>
        <begin position="150"/>
        <end position="171"/>
    </location>
</feature>
<reference evidence="11" key="3">
    <citation type="submission" date="2025-04" db="UniProtKB">
        <authorList>
            <consortium name="RefSeq"/>
        </authorList>
    </citation>
    <scope>IDENTIFICATION</scope>
    <source>
        <strain evidence="11">CBS 781.70</strain>
    </source>
</reference>
<feature type="region of interest" description="Disordered" evidence="6">
    <location>
        <begin position="303"/>
        <end position="343"/>
    </location>
</feature>
<reference evidence="9 11" key="1">
    <citation type="submission" date="2020-01" db="EMBL/GenBank/DDBJ databases">
        <authorList>
            <consortium name="DOE Joint Genome Institute"/>
            <person name="Haridas S."/>
            <person name="Albert R."/>
            <person name="Binder M."/>
            <person name="Bloem J."/>
            <person name="Labutti K."/>
            <person name="Salamov A."/>
            <person name="Andreopoulos B."/>
            <person name="Baker S.E."/>
            <person name="Barry K."/>
            <person name="Bills G."/>
            <person name="Bluhm B.H."/>
            <person name="Cannon C."/>
            <person name="Castanera R."/>
            <person name="Culley D.E."/>
            <person name="Daum C."/>
            <person name="Ezra D."/>
            <person name="Gonzalez J.B."/>
            <person name="Henrissat B."/>
            <person name="Kuo A."/>
            <person name="Liang C."/>
            <person name="Lipzen A."/>
            <person name="Lutzoni F."/>
            <person name="Magnuson J."/>
            <person name="Mondo S."/>
            <person name="Nolan M."/>
            <person name="Ohm R."/>
            <person name="Pangilinan J."/>
            <person name="Park H.-J."/>
            <person name="Ramirez L."/>
            <person name="Alfaro M."/>
            <person name="Sun H."/>
            <person name="Tritt A."/>
            <person name="Yoshinaga Y."/>
            <person name="Zwiers L.-H."/>
            <person name="Turgeon B.G."/>
            <person name="Goodwin S.B."/>
            <person name="Spatafora J.W."/>
            <person name="Crous P.W."/>
            <person name="Grigoriev I.V."/>
        </authorList>
    </citation>
    <scope>NUCLEOTIDE SEQUENCE</scope>
    <source>
        <strain evidence="9 11">CBS 781.70</strain>
    </source>
</reference>
<keyword evidence="10" id="KW-1185">Reference proteome</keyword>
<sequence length="356" mass="39780">MEAAAGCQAQGCTVKETLTSTRATMAACGVKPRDQSDIVIAIPASFGSVAILMILVRLVDRLWVRKISLGWDDHLVVIAMILALPLNGLCFPMARGLGKELWAIEFGTLRKTFQYLLFAEIFYVSSEMFVQLSFLAFYLRVFKIPVYRKVTYGLMVLVICFGVTNTFAMIFQCTPISFFWESWAAETTGTCIDINIYAWFRSGTEIGIDVAILSVPIPQLLELQMSWKKKIQVLSVFSVGFLITLVSILRLQALIQFSKTTNPTYDNAPAIYWSILETDMFIICANMPAMRSFLSAVRPSWFSSTENSNPPRSTGYLSHDKLGSHGQYRRQPSDGHQSDVELVGSLSEGNTSKVYV</sequence>
<organism evidence="9">
    <name type="scientific">Eremomyces bilateralis CBS 781.70</name>
    <dbReference type="NCBI Taxonomy" id="1392243"/>
    <lineage>
        <taxon>Eukaryota</taxon>
        <taxon>Fungi</taxon>
        <taxon>Dikarya</taxon>
        <taxon>Ascomycota</taxon>
        <taxon>Pezizomycotina</taxon>
        <taxon>Dothideomycetes</taxon>
        <taxon>Dothideomycetes incertae sedis</taxon>
        <taxon>Eremomycetales</taxon>
        <taxon>Eremomycetaceae</taxon>
        <taxon>Eremomyces</taxon>
    </lineage>
</organism>
<evidence type="ECO:0000256" key="7">
    <source>
        <dbReference type="SAM" id="Phobius"/>
    </source>
</evidence>
<dbReference type="EMBL" id="ML975154">
    <property type="protein sequence ID" value="KAF1813769.1"/>
    <property type="molecule type" value="Genomic_DNA"/>
</dbReference>
<feature type="transmembrane region" description="Helical" evidence="7">
    <location>
        <begin position="38"/>
        <end position="59"/>
    </location>
</feature>
<feature type="transmembrane region" description="Helical" evidence="7">
    <location>
        <begin position="271"/>
        <end position="289"/>
    </location>
</feature>
<dbReference type="RefSeq" id="XP_033535400.1">
    <property type="nucleotide sequence ID" value="XM_033675020.1"/>
</dbReference>
<comment type="subcellular location">
    <subcellularLocation>
        <location evidence="1">Membrane</location>
        <topology evidence="1">Multi-pass membrane protein</topology>
    </subcellularLocation>
</comment>
<feature type="transmembrane region" description="Helical" evidence="7">
    <location>
        <begin position="233"/>
        <end position="251"/>
    </location>
</feature>
<comment type="similarity">
    <text evidence="5">Belongs to the SAT4 family.</text>
</comment>
<name>A0A6G1G7E9_9PEZI</name>
<evidence type="ECO:0000256" key="5">
    <source>
        <dbReference type="ARBA" id="ARBA00038359"/>
    </source>
</evidence>
<dbReference type="GeneID" id="54415590"/>
<dbReference type="PANTHER" id="PTHR33048:SF143">
    <property type="entry name" value="EXTRACELLULAR MEMBRANE PROTEIN CFEM DOMAIN-CONTAINING PROTEIN-RELATED"/>
    <property type="match status" value="1"/>
</dbReference>
<dbReference type="GO" id="GO:0016020">
    <property type="term" value="C:membrane"/>
    <property type="evidence" value="ECO:0007669"/>
    <property type="project" value="UniProtKB-SubCell"/>
</dbReference>
<evidence type="ECO:0000313" key="11">
    <source>
        <dbReference type="RefSeq" id="XP_033535400.1"/>
    </source>
</evidence>
<keyword evidence="2 7" id="KW-0812">Transmembrane</keyword>
<feature type="domain" description="Rhodopsin" evidence="8">
    <location>
        <begin position="56"/>
        <end position="295"/>
    </location>
</feature>
<dbReference type="InterPro" id="IPR052337">
    <property type="entry name" value="SAT4-like"/>
</dbReference>
<evidence type="ECO:0000256" key="1">
    <source>
        <dbReference type="ARBA" id="ARBA00004141"/>
    </source>
</evidence>
<evidence type="ECO:0000259" key="8">
    <source>
        <dbReference type="Pfam" id="PF20684"/>
    </source>
</evidence>
<feature type="transmembrane region" description="Helical" evidence="7">
    <location>
        <begin position="74"/>
        <end position="94"/>
    </location>
</feature>
<keyword evidence="3 7" id="KW-1133">Transmembrane helix</keyword>
<evidence type="ECO:0000256" key="6">
    <source>
        <dbReference type="SAM" id="MobiDB-lite"/>
    </source>
</evidence>
<evidence type="ECO:0000256" key="3">
    <source>
        <dbReference type="ARBA" id="ARBA00022989"/>
    </source>
</evidence>
<evidence type="ECO:0000313" key="9">
    <source>
        <dbReference type="EMBL" id="KAF1813769.1"/>
    </source>
</evidence>
<feature type="compositionally biased region" description="Polar residues" evidence="6">
    <location>
        <begin position="303"/>
        <end position="316"/>
    </location>
</feature>